<feature type="repeat" description="WD" evidence="3">
    <location>
        <begin position="456"/>
        <end position="497"/>
    </location>
</feature>
<dbReference type="PANTHER" id="PTHR19879">
    <property type="entry name" value="TRANSCRIPTION INITIATION FACTOR TFIID"/>
    <property type="match status" value="1"/>
</dbReference>
<feature type="repeat" description="WD" evidence="3">
    <location>
        <begin position="969"/>
        <end position="1010"/>
    </location>
</feature>
<evidence type="ECO:0000313" key="4">
    <source>
        <dbReference type="EMBL" id="ASM76093.1"/>
    </source>
</evidence>
<evidence type="ECO:0000313" key="5">
    <source>
        <dbReference type="Proteomes" id="UP000199729"/>
    </source>
</evidence>
<dbReference type="AlphaFoldDB" id="A0A221KB95"/>
<dbReference type="PRINTS" id="PR00320">
    <property type="entry name" value="GPROTEINBRPT"/>
</dbReference>
<dbReference type="SMART" id="SM00320">
    <property type="entry name" value="WD40"/>
    <property type="match status" value="15"/>
</dbReference>
<protein>
    <submittedName>
        <fullName evidence="4">Uncharacterized protein</fullName>
    </submittedName>
</protein>
<feature type="repeat" description="WD" evidence="3">
    <location>
        <begin position="1011"/>
        <end position="1052"/>
    </location>
</feature>
<dbReference type="KEGG" id="vff:VITFI_CDS0314"/>
<sequence length="1134" mass="123074">MSAVHAPAFRYVTGGTLPPDSPSYITRPCDAELLALCRQGEFAYVLSSRQMGKSSLMARTTAALWAEGQIVVAIDLTTIGSQQVSAESWYLGVLTEIESACMPQTDVFSWWEAHAHLPLAQRMWAYVTEVLLPEVPGRITVLVDEIDTTLGLDFTDDFFALIRALHNQRAQRPELARLSFVLLGVATPGELIRDPSRTPFNIGQRVEITDFSPAEARPLLAALQQPPATTDALLAAVLHWSGGQPYLTQKLCALLSAQAVTDPAEVPALVAHELLSEKGRGDPHFQFVADYLLRTPAPLQTELFDVCERVLRGRRVRVQDTSVVHNRLRLSGLMRRADGCLQWRNGLYRQLFGMDWVRLHRPTFWTRTNQILVGTTVLASGVAVGFFSLYVQAQAAMRQARAGELAAGVTASLLLGDPDRALLLGHAALRVSQQGGNVSAAAFKAADAAQAALLGLVGHQDRVFAAAFSGDGTHIVSASEDHTARLWHAQTGQEIRAFRGHQGLVRTVAFSQDGQAVVTASDDRSARVWAVPTGQVLANLTGHHGPVTTATFRPDGTQVLTSSTDGTARLWDRRTGALLATLSGHAGGVWASTWDAQGQRVLTASDDATARIWQWDGHTATLAFELKGHAGPIRSAVFSPDGQWVATASDDRTARLWRAATGELVGELRSHHDMVRWVAFSPDGTRLVTASADKSARVWDVNQLQRPLLKLKGHQDWVLSAVFSPDSTQLVTTSDDRTARLWDIRETKGKGALLTELRGHAAAVRGAAFSPDGTRVVTASSDRTLRVWSARKDMPLRTIDDLRDWIRNAAFDTQGHRLVTTGADALTRVWDVQNEKVLAEWVNPANASTLVAAFNFEGNRVVTGSTDRLVRVWDVATGQLSLTLPPQRDWVRVVAFNIDGSRILTANDGGQVSVSDGLLGGPPRVTIAAHVGAVWAAAFSLDGRRIVTGGDDRVVRIWQASDGALLAELKGHQDRVLSVVFSPDGGLVASSSPDGTTKVWDVARGVLLTELTGHTGTVRSVVFSADSQRILTASDDETARVWRAREGVLLTELKGHQEGILAAKFMAEGHQVMTLGVDKTLRLWDVTRTTYSPAQLSAWMGARLQALHRHTHPTECQLFFPAGTSDRPPECAGP</sequence>
<evidence type="ECO:0000256" key="1">
    <source>
        <dbReference type="ARBA" id="ARBA00022574"/>
    </source>
</evidence>
<feature type="repeat" description="WD" evidence="3">
    <location>
        <begin position="757"/>
        <end position="798"/>
    </location>
</feature>
<dbReference type="PROSITE" id="PS50082">
    <property type="entry name" value="WD_REPEATS_2"/>
    <property type="match status" value="14"/>
</dbReference>
<dbReference type="PROSITE" id="PS00678">
    <property type="entry name" value="WD_REPEATS_1"/>
    <property type="match status" value="6"/>
</dbReference>
<proteinExistence type="predicted"/>
<feature type="repeat" description="WD" evidence="3">
    <location>
        <begin position="927"/>
        <end position="968"/>
    </location>
</feature>
<feature type="repeat" description="WD" evidence="3">
    <location>
        <begin position="540"/>
        <end position="581"/>
    </location>
</feature>
<dbReference type="OrthoDB" id="135039at2"/>
<dbReference type="InterPro" id="IPR015943">
    <property type="entry name" value="WD40/YVTN_repeat-like_dom_sf"/>
</dbReference>
<dbReference type="EMBL" id="CP022423">
    <property type="protein sequence ID" value="ASM76093.1"/>
    <property type="molecule type" value="Genomic_DNA"/>
</dbReference>
<dbReference type="PANTHER" id="PTHR19879:SF9">
    <property type="entry name" value="TRANSCRIPTION INITIATION FACTOR TFIID SUBUNIT 5"/>
    <property type="match status" value="1"/>
</dbReference>
<dbReference type="InterPro" id="IPR019775">
    <property type="entry name" value="WD40_repeat_CS"/>
</dbReference>
<dbReference type="Proteomes" id="UP000199729">
    <property type="component" value="Chromosome"/>
</dbReference>
<feature type="repeat" description="WD" evidence="3">
    <location>
        <begin position="711"/>
        <end position="745"/>
    </location>
</feature>
<evidence type="ECO:0000256" key="2">
    <source>
        <dbReference type="ARBA" id="ARBA00022737"/>
    </source>
</evidence>
<feature type="repeat" description="WD" evidence="3">
    <location>
        <begin position="853"/>
        <end position="883"/>
    </location>
</feature>
<gene>
    <name evidence="4" type="ORF">VITFI_CDS0314</name>
</gene>
<keyword evidence="2" id="KW-0677">Repeat</keyword>
<dbReference type="SUPFAM" id="SSF50998">
    <property type="entry name" value="Quinoprotein alcohol dehydrogenase-like"/>
    <property type="match status" value="2"/>
</dbReference>
<dbReference type="InterPro" id="IPR027417">
    <property type="entry name" value="P-loop_NTPase"/>
</dbReference>
<feature type="repeat" description="WD" evidence="3">
    <location>
        <begin position="799"/>
        <end position="840"/>
    </location>
</feature>
<evidence type="ECO:0000256" key="3">
    <source>
        <dbReference type="PROSITE-ProRule" id="PRU00221"/>
    </source>
</evidence>
<dbReference type="Pfam" id="PF00400">
    <property type="entry name" value="WD40"/>
    <property type="match status" value="13"/>
</dbReference>
<accession>A0A221KB95</accession>
<organism evidence="4 5">
    <name type="scientific">Vitreoscilla filiformis</name>
    <dbReference type="NCBI Taxonomy" id="63"/>
    <lineage>
        <taxon>Bacteria</taxon>
        <taxon>Pseudomonadati</taxon>
        <taxon>Pseudomonadota</taxon>
        <taxon>Betaproteobacteria</taxon>
        <taxon>Neisseriales</taxon>
        <taxon>Neisseriaceae</taxon>
        <taxon>Vitreoscilla</taxon>
    </lineage>
</organism>
<reference evidence="4 5" key="1">
    <citation type="submission" date="2017-07" db="EMBL/GenBank/DDBJ databases">
        <title>Complete Genome Sequence of the cosmetic ferment Vitreoscilla filiformis (ATCC15551).</title>
        <authorList>
            <person name="Contreras S."/>
            <person name="Sagory-Zalkind P."/>
            <person name="Blanquart H."/>
            <person name="Iltis A."/>
            <person name="Morand S.C."/>
        </authorList>
    </citation>
    <scope>NUCLEOTIDE SEQUENCE [LARGE SCALE GENOMIC DNA]</scope>
    <source>
        <strain evidence="4 5">ATCC 15551</strain>
    </source>
</reference>
<dbReference type="Gene3D" id="2.130.10.10">
    <property type="entry name" value="YVTN repeat-like/Quinoprotein amine dehydrogenase"/>
    <property type="match status" value="5"/>
</dbReference>
<dbReference type="PROSITE" id="PS50294">
    <property type="entry name" value="WD_REPEATS_REGION"/>
    <property type="match status" value="13"/>
</dbReference>
<dbReference type="InterPro" id="IPR020472">
    <property type="entry name" value="WD40_PAC1"/>
</dbReference>
<keyword evidence="5" id="KW-1185">Reference proteome</keyword>
<dbReference type="CDD" id="cd00200">
    <property type="entry name" value="WD40"/>
    <property type="match status" value="2"/>
</dbReference>
<feature type="repeat" description="WD" evidence="3">
    <location>
        <begin position="582"/>
        <end position="614"/>
    </location>
</feature>
<dbReference type="Pfam" id="PF14516">
    <property type="entry name" value="AAA_35"/>
    <property type="match status" value="1"/>
</dbReference>
<feature type="repeat" description="WD" evidence="3">
    <location>
        <begin position="626"/>
        <end position="667"/>
    </location>
</feature>
<dbReference type="InterPro" id="IPR011047">
    <property type="entry name" value="Quinoprotein_ADH-like_sf"/>
</dbReference>
<feature type="repeat" description="WD" evidence="3">
    <location>
        <begin position="1053"/>
        <end position="1086"/>
    </location>
</feature>
<dbReference type="SUPFAM" id="SSF52540">
    <property type="entry name" value="P-loop containing nucleoside triphosphate hydrolases"/>
    <property type="match status" value="1"/>
</dbReference>
<keyword evidence="1 3" id="KW-0853">WD repeat</keyword>
<feature type="repeat" description="WD" evidence="3">
    <location>
        <begin position="498"/>
        <end position="539"/>
    </location>
</feature>
<dbReference type="InterPro" id="IPR001680">
    <property type="entry name" value="WD40_rpt"/>
</dbReference>
<name>A0A221KB95_VITFI</name>
<feature type="repeat" description="WD" evidence="3">
    <location>
        <begin position="668"/>
        <end position="702"/>
    </location>
</feature>
<dbReference type="RefSeq" id="WP_089415510.1">
    <property type="nucleotide sequence ID" value="NZ_CP022423.1"/>
</dbReference>